<dbReference type="Pfam" id="PF07244">
    <property type="entry name" value="POTRA"/>
    <property type="match status" value="2"/>
</dbReference>
<name>A0A0C2CQI8_9BACT</name>
<accession>A0A0C2CQI8</accession>
<dbReference type="InterPro" id="IPR000184">
    <property type="entry name" value="Bac_surfAg_D15"/>
</dbReference>
<organism evidence="7 8">
    <name type="scientific">Enhygromyxa salina</name>
    <dbReference type="NCBI Taxonomy" id="215803"/>
    <lineage>
        <taxon>Bacteria</taxon>
        <taxon>Pseudomonadati</taxon>
        <taxon>Myxococcota</taxon>
        <taxon>Polyangia</taxon>
        <taxon>Nannocystales</taxon>
        <taxon>Nannocystaceae</taxon>
        <taxon>Enhygromyxa</taxon>
    </lineage>
</organism>
<feature type="region of interest" description="Disordered" evidence="3">
    <location>
        <begin position="14"/>
        <end position="118"/>
    </location>
</feature>
<sequence length="1342" mass="148242">MLALALICLLGVWPSSTHAAPPEPETEAETEAETESTSGEQAPEQPESPPPDPEQPASDSELQPSQTVRNLEAPEPGRVRPPGATPGPGQEQDRPGRGGQLSPAPADTGDAPALLPGTGCDIRNRGDALYPVAQALSLMATTNLELLDCNQVVDTGRGPRMIEARLRGSDQALLLYRLERLAVDGFEVFLAPLDTHEVLMAVRPAVTSAGVFYVDVQKVSLHGTFVQGDDAPRVETIIGLRQGNFYPFEYSARLAELGYRAEFYPVAKGELVIEVRPGRSLRRVRIRGHIPLAKRDIMRQLSIEAQPGALARGQCVEPKRLRQGSPPPICDGRDVACLEWERDELARLDQFLFDSGYFDGTSQLALVCGRASDEADLYVFLDKGRAYKVDRRGVTIEDIDAQGDVGSGEPLEDRDVRWIRRQFIPKVLGVFRTRITREFMDRAQQKVISAYADPNAGLGRFWRSEAATPHPQVEVRTSYDDIKPETNFDSHSIPLQVEVARGPSVQTEFRHSRGGGKRRRTRDSGLRFSDSQLRKHIQLFNRREPASPAAAEREAANIRAFYQSKGYLFARVQGQHLDFKSMDKLRFEIAEGPKIEIADLSITRPARLNNDVARRIERAWEDERRLRSGGKFSETDALADIQSVLAAYNAEGYLCADVFVYVAFWEDALRDPEDGQADAPAQPGVRARLTVQDLLDSGGEAKWIEQFNADGLAGVLRADRAKIFVRVHVEPGPRLVTAKSEDVRLIEQPIPFSRKITDPLVREASDPSVAAEAIARSPLRRRGEASAGDVPITPSLGREVRSAVVSHYHGSGYPIADAELTWRYTSPGGQTLSADAARNLTESRFGICYNRASERQVVVEPVVNVYEGKVGEFGEILFRGNFKTRDWVLRRELKFKTGEPYDQRLVDASAASIESAGVAKSVTITPYPVDCGFDDPGVCQVHQVIAFEEAKDVAMNVDFGFGIATLNPFFLFANPSFPNLWGTAWDLSLEGRYGFDLSSQLESTSLCAGQECFERLVAATLSRPHVFGTSFDLDINGRVQQRATPARGRILSVNGAVRISRRFGEWTFYAGYLFQLANVSKDIAKPLAGSDNAWVNRGGGVVSDLTGLIDTGVVLTRVDNAFNPHDGFLATMDLKLASPWLGGLDWWARIDLSWQHFIPLPIPGTQERINFRYSLRYGHLIPFHGPGFRGQTIATQTVPDVWRYYGGGTADLGLRGILPETMLVDVEEIDLPFGGVVYRPRAQGGHIRAIGSVALQVTSVRDIFGGALAHSIFYDFGVLTQFWDEFNFVRDFRHSVGANFLKLDIGIVTMALGYAVLLPGRYNVGPTDDRNGRFIFDVGVTF</sequence>
<keyword evidence="2" id="KW-0472">Membrane</keyword>
<feature type="compositionally biased region" description="Acidic residues" evidence="3">
    <location>
        <begin position="24"/>
        <end position="34"/>
    </location>
</feature>
<dbReference type="InterPro" id="IPR010827">
    <property type="entry name" value="BamA/TamA_POTRA"/>
</dbReference>
<evidence type="ECO:0000259" key="5">
    <source>
        <dbReference type="Pfam" id="PF01103"/>
    </source>
</evidence>
<dbReference type="Gene3D" id="2.40.160.50">
    <property type="entry name" value="membrane protein fhac: a member of the omp85/tpsb transporter family"/>
    <property type="match status" value="1"/>
</dbReference>
<comment type="caution">
    <text evidence="7">The sequence shown here is derived from an EMBL/GenBank/DDBJ whole genome shotgun (WGS) entry which is preliminary data.</text>
</comment>
<dbReference type="Proteomes" id="UP000031599">
    <property type="component" value="Unassembled WGS sequence"/>
</dbReference>
<dbReference type="GO" id="GO:0019867">
    <property type="term" value="C:outer membrane"/>
    <property type="evidence" value="ECO:0007669"/>
    <property type="project" value="InterPro"/>
</dbReference>
<feature type="compositionally biased region" description="Basic residues" evidence="3">
    <location>
        <begin position="512"/>
        <end position="521"/>
    </location>
</feature>
<feature type="domain" description="Bacterial surface antigen (D15)" evidence="5">
    <location>
        <begin position="979"/>
        <end position="1342"/>
    </location>
</feature>
<protein>
    <recommendedName>
        <fullName evidence="9">Outer membrane protein assembly factor BamA</fullName>
    </recommendedName>
</protein>
<proteinExistence type="predicted"/>
<feature type="chain" id="PRO_5002147275" description="Outer membrane protein assembly factor BamA" evidence="4">
    <location>
        <begin position="20"/>
        <end position="1342"/>
    </location>
</feature>
<feature type="signal peptide" evidence="4">
    <location>
        <begin position="1"/>
        <end position="19"/>
    </location>
</feature>
<dbReference type="Pfam" id="PF01103">
    <property type="entry name" value="Omp85"/>
    <property type="match status" value="1"/>
</dbReference>
<evidence type="ECO:0000259" key="6">
    <source>
        <dbReference type="Pfam" id="PF07244"/>
    </source>
</evidence>
<reference evidence="7 8" key="1">
    <citation type="submission" date="2014-12" db="EMBL/GenBank/DDBJ databases">
        <title>Genome assembly of Enhygromyxa salina DSM 15201.</title>
        <authorList>
            <person name="Sharma G."/>
            <person name="Subramanian S."/>
        </authorList>
    </citation>
    <scope>NUCLEOTIDE SEQUENCE [LARGE SCALE GENOMIC DNA]</scope>
    <source>
        <strain evidence="7 8">DSM 15201</strain>
    </source>
</reference>
<gene>
    <name evidence="7" type="ORF">DB30_02226</name>
</gene>
<evidence type="ECO:0000256" key="1">
    <source>
        <dbReference type="ARBA" id="ARBA00004370"/>
    </source>
</evidence>
<keyword evidence="4" id="KW-0732">Signal</keyword>
<evidence type="ECO:0000256" key="4">
    <source>
        <dbReference type="SAM" id="SignalP"/>
    </source>
</evidence>
<evidence type="ECO:0000313" key="7">
    <source>
        <dbReference type="EMBL" id="KIG11980.1"/>
    </source>
</evidence>
<comment type="subcellular location">
    <subcellularLocation>
        <location evidence="1">Membrane</location>
    </subcellularLocation>
</comment>
<dbReference type="EMBL" id="JMCC02000160">
    <property type="protein sequence ID" value="KIG11980.1"/>
    <property type="molecule type" value="Genomic_DNA"/>
</dbReference>
<evidence type="ECO:0000313" key="8">
    <source>
        <dbReference type="Proteomes" id="UP000031599"/>
    </source>
</evidence>
<feature type="domain" description="POTRA" evidence="6">
    <location>
        <begin position="873"/>
        <end position="926"/>
    </location>
</feature>
<dbReference type="RefSeq" id="WP_146662515.1">
    <property type="nucleotide sequence ID" value="NZ_JMCC02000160.1"/>
</dbReference>
<feature type="domain" description="POTRA" evidence="6">
    <location>
        <begin position="526"/>
        <end position="592"/>
    </location>
</feature>
<evidence type="ECO:0008006" key="9">
    <source>
        <dbReference type="Google" id="ProtNLM"/>
    </source>
</evidence>
<feature type="region of interest" description="Disordered" evidence="3">
    <location>
        <begin position="504"/>
        <end position="527"/>
    </location>
</feature>
<dbReference type="Gene3D" id="3.10.20.310">
    <property type="entry name" value="membrane protein fhac"/>
    <property type="match status" value="2"/>
</dbReference>
<evidence type="ECO:0000256" key="2">
    <source>
        <dbReference type="ARBA" id="ARBA00023136"/>
    </source>
</evidence>
<evidence type="ECO:0000256" key="3">
    <source>
        <dbReference type="SAM" id="MobiDB-lite"/>
    </source>
</evidence>